<organism evidence="2 3">
    <name type="scientific">Phaeosphaeria nodorum (strain SN15 / ATCC MYA-4574 / FGSC 10173)</name>
    <name type="common">Glume blotch fungus</name>
    <name type="synonym">Parastagonospora nodorum</name>
    <dbReference type="NCBI Taxonomy" id="321614"/>
    <lineage>
        <taxon>Eukaryota</taxon>
        <taxon>Fungi</taxon>
        <taxon>Dikarya</taxon>
        <taxon>Ascomycota</taxon>
        <taxon>Pezizomycotina</taxon>
        <taxon>Dothideomycetes</taxon>
        <taxon>Pleosporomycetidae</taxon>
        <taxon>Pleosporales</taxon>
        <taxon>Pleosporineae</taxon>
        <taxon>Phaeosphaeriaceae</taxon>
        <taxon>Parastagonospora</taxon>
    </lineage>
</organism>
<dbReference type="InParanoid" id="Q0V0R4"/>
<dbReference type="GeneID" id="5969856"/>
<proteinExistence type="predicted"/>
<dbReference type="EMBL" id="CH445327">
    <property type="protein sequence ID" value="EAT90612.1"/>
    <property type="molecule type" value="Genomic_DNA"/>
</dbReference>
<protein>
    <submittedName>
        <fullName evidence="2">Uncharacterized protein</fullName>
    </submittedName>
</protein>
<gene>
    <name evidence="2" type="ORF">SNOG_02400</name>
</gene>
<dbReference type="KEGG" id="pno:SNOG_02400"/>
<dbReference type="AlphaFoldDB" id="Q0V0R4"/>
<accession>Q0V0R4</accession>
<sequence>MQELSGGPRPVANERNESLVGFLKHLGTSYGGQVQLEIDEFLGGLESDSDGDTTSPQTMPEQVGSRERSGTNETELVCPHIAAPNFNNDVHTVAGSIVTYSAIPIQQQQRVFANPPKMAKAKGYDSRLTCNTVLKRCNTKAYYPLPIPVSTSTAPQCFKTRPQTAFPSISPTVSGHNTLPAPSSHPIGLTPPKASSYSGAALIFPESTVVIATRRECHAVAASVSVIMFSAALDMLPCGLVGVEDDGDLAQPISENNSRIRMSGQKLFTLWAHMMSS</sequence>
<dbReference type="Proteomes" id="UP000001055">
    <property type="component" value="Unassembled WGS sequence"/>
</dbReference>
<reference evidence="3" key="1">
    <citation type="journal article" date="2007" name="Plant Cell">
        <title>Dothideomycete-plant interactions illuminated by genome sequencing and EST analysis of the wheat pathogen Stagonospora nodorum.</title>
        <authorList>
            <person name="Hane J.K."/>
            <person name="Lowe R.G."/>
            <person name="Solomon P.S."/>
            <person name="Tan K.C."/>
            <person name="Schoch C.L."/>
            <person name="Spatafora J.W."/>
            <person name="Crous P.W."/>
            <person name="Kodira C."/>
            <person name="Birren B.W."/>
            <person name="Galagan J.E."/>
            <person name="Torriani S.F."/>
            <person name="McDonald B.A."/>
            <person name="Oliver R.P."/>
        </authorList>
    </citation>
    <scope>NUCLEOTIDE SEQUENCE [LARGE SCALE GENOMIC DNA]</scope>
    <source>
        <strain evidence="3">SN15 / ATCC MYA-4574 / FGSC 10173</strain>
    </source>
</reference>
<name>Q0V0R4_PHANO</name>
<evidence type="ECO:0000256" key="1">
    <source>
        <dbReference type="SAM" id="MobiDB-lite"/>
    </source>
</evidence>
<feature type="region of interest" description="Disordered" evidence="1">
    <location>
        <begin position="44"/>
        <end position="72"/>
    </location>
</feature>
<dbReference type="RefSeq" id="XP_001793006.1">
    <property type="nucleotide sequence ID" value="XM_001792954.1"/>
</dbReference>
<evidence type="ECO:0000313" key="2">
    <source>
        <dbReference type="EMBL" id="EAT90612.1"/>
    </source>
</evidence>
<evidence type="ECO:0000313" key="3">
    <source>
        <dbReference type="Proteomes" id="UP000001055"/>
    </source>
</evidence>
<dbReference type="HOGENOM" id="CLU_1005124_0_0_1"/>
<dbReference type="VEuPathDB" id="FungiDB:JI435_024000"/>